<dbReference type="HOGENOM" id="CLU_3156855_0_0_6"/>
<organism evidence="1 2">
    <name type="scientific">Pseudomonas putida ND6</name>
    <dbReference type="NCBI Taxonomy" id="231023"/>
    <lineage>
        <taxon>Bacteria</taxon>
        <taxon>Pseudomonadati</taxon>
        <taxon>Pseudomonadota</taxon>
        <taxon>Gammaproteobacteria</taxon>
        <taxon>Pseudomonadales</taxon>
        <taxon>Pseudomonadaceae</taxon>
        <taxon>Pseudomonas</taxon>
    </lineage>
</organism>
<gene>
    <name evidence="1" type="ORF">YSA_08632</name>
</gene>
<dbReference type="Proteomes" id="UP000005268">
    <property type="component" value="Chromosome"/>
</dbReference>
<accession>I3V116</accession>
<sequence length="48" mass="5761">MVRKGRLLTPAYRLILTWINDYNRSCEEEVNTRFGHLQKTTTTHIRNL</sequence>
<dbReference type="KEGG" id="ppi:YSA_08632"/>
<protein>
    <submittedName>
        <fullName evidence="1">Uncharacterized protein</fullName>
    </submittedName>
</protein>
<reference evidence="1 2" key="1">
    <citation type="journal article" date="2012" name="J. Bacteriol.">
        <title>Complete Genome Sequence of the Naphthalene-Degrading Pseudomonas putida Strain ND6.</title>
        <authorList>
            <person name="Li S."/>
            <person name="Zhao H."/>
            <person name="Li Y."/>
            <person name="Niu S."/>
            <person name="Cai B."/>
        </authorList>
    </citation>
    <scope>NUCLEOTIDE SEQUENCE [LARGE SCALE GENOMIC DNA]</scope>
    <source>
        <strain evidence="1 2">ND6</strain>
    </source>
</reference>
<dbReference type="AlphaFoldDB" id="I3V116"/>
<dbReference type="EMBL" id="CP003588">
    <property type="protein sequence ID" value="AFK71437.1"/>
    <property type="molecule type" value="Genomic_DNA"/>
</dbReference>
<name>I3V116_PSEPU</name>
<evidence type="ECO:0000313" key="1">
    <source>
        <dbReference type="EMBL" id="AFK71437.1"/>
    </source>
</evidence>
<evidence type="ECO:0000313" key="2">
    <source>
        <dbReference type="Proteomes" id="UP000005268"/>
    </source>
</evidence>
<proteinExistence type="predicted"/>